<gene>
    <name evidence="1" type="ORF">Dsin_006349</name>
</gene>
<dbReference type="AlphaFoldDB" id="A0AAE0AYJ7"/>
<dbReference type="EMBL" id="JANJYJ010000002">
    <property type="protein sequence ID" value="KAK3226487.1"/>
    <property type="molecule type" value="Genomic_DNA"/>
</dbReference>
<evidence type="ECO:0000313" key="2">
    <source>
        <dbReference type="Proteomes" id="UP001281410"/>
    </source>
</evidence>
<evidence type="ECO:0000313" key="1">
    <source>
        <dbReference type="EMBL" id="KAK3226487.1"/>
    </source>
</evidence>
<name>A0AAE0AYJ7_9ROSI</name>
<keyword evidence="2" id="KW-1185">Reference proteome</keyword>
<comment type="caution">
    <text evidence="1">The sequence shown here is derived from an EMBL/GenBank/DDBJ whole genome shotgun (WGS) entry which is preliminary data.</text>
</comment>
<reference evidence="1" key="1">
    <citation type="journal article" date="2023" name="Plant J.">
        <title>Genome sequences and population genomics provide insights into the demographic history, inbreeding, and mutation load of two 'living fossil' tree species of Dipteronia.</title>
        <authorList>
            <person name="Feng Y."/>
            <person name="Comes H.P."/>
            <person name="Chen J."/>
            <person name="Zhu S."/>
            <person name="Lu R."/>
            <person name="Zhang X."/>
            <person name="Li P."/>
            <person name="Qiu J."/>
            <person name="Olsen K.M."/>
            <person name="Qiu Y."/>
        </authorList>
    </citation>
    <scope>NUCLEOTIDE SEQUENCE</scope>
    <source>
        <strain evidence="1">NBL</strain>
    </source>
</reference>
<organism evidence="1 2">
    <name type="scientific">Dipteronia sinensis</name>
    <dbReference type="NCBI Taxonomy" id="43782"/>
    <lineage>
        <taxon>Eukaryota</taxon>
        <taxon>Viridiplantae</taxon>
        <taxon>Streptophyta</taxon>
        <taxon>Embryophyta</taxon>
        <taxon>Tracheophyta</taxon>
        <taxon>Spermatophyta</taxon>
        <taxon>Magnoliopsida</taxon>
        <taxon>eudicotyledons</taxon>
        <taxon>Gunneridae</taxon>
        <taxon>Pentapetalae</taxon>
        <taxon>rosids</taxon>
        <taxon>malvids</taxon>
        <taxon>Sapindales</taxon>
        <taxon>Sapindaceae</taxon>
        <taxon>Hippocastanoideae</taxon>
        <taxon>Acereae</taxon>
        <taxon>Dipteronia</taxon>
    </lineage>
</organism>
<proteinExistence type="predicted"/>
<accession>A0AAE0AYJ7</accession>
<protein>
    <submittedName>
        <fullName evidence="1">Uncharacterized protein</fullName>
    </submittedName>
</protein>
<dbReference type="Proteomes" id="UP001281410">
    <property type="component" value="Unassembled WGS sequence"/>
</dbReference>
<sequence length="55" mass="5949">MVEACIGCQNQGLGYLFMCEDECVGAKIQDKVGIPVGINRGLFDREATGGWQHSC</sequence>